<feature type="binding site" evidence="3 4">
    <location>
        <position position="166"/>
    </location>
    <ligand>
        <name>Zn(2+)</name>
        <dbReference type="ChEBI" id="CHEBI:29105"/>
    </ligand>
</feature>
<dbReference type="Gene3D" id="3.30.1600.10">
    <property type="entry name" value="SIR2/SIRT2 'Small Domain"/>
    <property type="match status" value="1"/>
</dbReference>
<dbReference type="InterPro" id="IPR050134">
    <property type="entry name" value="NAD-dep_sirtuin_deacylases"/>
</dbReference>
<dbReference type="GO" id="GO:0017136">
    <property type="term" value="F:histone deacetylase activity, NAD-dependent"/>
    <property type="evidence" value="ECO:0007669"/>
    <property type="project" value="TreeGrafter"/>
</dbReference>
<gene>
    <name evidence="3" type="primary">cobB</name>
    <name evidence="6" type="ORF">APT59_04670</name>
</gene>
<dbReference type="Proteomes" id="UP000064137">
    <property type="component" value="Chromosome"/>
</dbReference>
<dbReference type="NCBIfam" id="NF001753">
    <property type="entry name" value="PRK00481.1-3"/>
    <property type="match status" value="1"/>
</dbReference>
<dbReference type="GO" id="GO:0036054">
    <property type="term" value="F:protein-malonyllysine demalonylase activity"/>
    <property type="evidence" value="ECO:0007669"/>
    <property type="project" value="InterPro"/>
</dbReference>
<comment type="similarity">
    <text evidence="3">Belongs to the sirtuin family. Class III subfamily.</text>
</comment>
<dbReference type="GO" id="GO:0005737">
    <property type="term" value="C:cytoplasm"/>
    <property type="evidence" value="ECO:0007669"/>
    <property type="project" value="UniProtKB-SubCell"/>
</dbReference>
<dbReference type="InterPro" id="IPR026591">
    <property type="entry name" value="Sirtuin_cat_small_dom_sf"/>
</dbReference>
<evidence type="ECO:0000256" key="2">
    <source>
        <dbReference type="ARBA" id="ARBA00023027"/>
    </source>
</evidence>
<feature type="binding site" evidence="3">
    <location>
        <begin position="112"/>
        <end position="115"/>
    </location>
    <ligand>
        <name>NAD(+)</name>
        <dbReference type="ChEBI" id="CHEBI:57540"/>
    </ligand>
</feature>
<feature type="binding site" evidence="3">
    <location>
        <position position="246"/>
    </location>
    <ligand>
        <name>NAD(+)</name>
        <dbReference type="ChEBI" id="CHEBI:57540"/>
    </ligand>
</feature>
<feature type="domain" description="Deacetylase sirtuin-type" evidence="5">
    <location>
        <begin position="4"/>
        <end position="257"/>
    </location>
</feature>
<comment type="subcellular location">
    <subcellularLocation>
        <location evidence="3">Cytoplasm</location>
    </subcellularLocation>
</comment>
<feature type="binding site" evidence="3">
    <location>
        <position position="81"/>
    </location>
    <ligand>
        <name>substrate</name>
    </ligand>
</feature>
<keyword evidence="3 4" id="KW-0479">Metal-binding</keyword>
<evidence type="ECO:0000313" key="7">
    <source>
        <dbReference type="Proteomes" id="UP000064137"/>
    </source>
</evidence>
<name>A0A0U4VWU0_9PSED</name>
<keyword evidence="3" id="KW-0963">Cytoplasm</keyword>
<dbReference type="EC" id="2.3.1.286" evidence="3"/>
<dbReference type="OrthoDB" id="9800582at2"/>
<dbReference type="HAMAP" id="MF_01121">
    <property type="entry name" value="Sirtuin_ClassIII"/>
    <property type="match status" value="1"/>
</dbReference>
<accession>A0A0U4VWU0</accession>
<comment type="function">
    <text evidence="3">NAD-dependent lysine deacetylase and desuccinylase that specifically removes acetyl and succinyl groups on target proteins. Modulates the activities of several proteins which are inactive in their acylated form.</text>
</comment>
<sequence length="257" mass="27723">MPDPFDCRSGLAPLPEVLLDRLRQADEVLVLTGAGVSAESGIATFREALTGLWARFDPAQLATAEAFQEDPARVWSWYEWRRAQVLRAEPNPAHRALADWADRQGRLRLVTQNVDDLHERAGNRDVIHLHGSLHEPRCFDCANPLAASSPVGAEAQLLAPPTCPLCGGLARPGVVWFGESLPEAALTTAWALAERCDLCLVVGTSGLVQPAASLPVVARQQGATVIRIDLQPAADFQADWQLLGAAGLILPALLERL</sequence>
<keyword evidence="2 3" id="KW-0520">NAD</keyword>
<comment type="catalytic activity">
    <reaction evidence="3">
        <text>N(6)-acetyl-L-lysyl-[protein] + NAD(+) + H2O = 2''-O-acetyl-ADP-D-ribose + nicotinamide + L-lysyl-[protein]</text>
        <dbReference type="Rhea" id="RHEA:43636"/>
        <dbReference type="Rhea" id="RHEA-COMP:9752"/>
        <dbReference type="Rhea" id="RHEA-COMP:10731"/>
        <dbReference type="ChEBI" id="CHEBI:15377"/>
        <dbReference type="ChEBI" id="CHEBI:17154"/>
        <dbReference type="ChEBI" id="CHEBI:29969"/>
        <dbReference type="ChEBI" id="CHEBI:57540"/>
        <dbReference type="ChEBI" id="CHEBI:61930"/>
        <dbReference type="ChEBI" id="CHEBI:83767"/>
        <dbReference type="EC" id="2.3.1.286"/>
    </reaction>
</comment>
<dbReference type="EMBL" id="CP013987">
    <property type="protein sequence ID" value="ALZ83528.1"/>
    <property type="molecule type" value="Genomic_DNA"/>
</dbReference>
<protein>
    <recommendedName>
        <fullName evidence="3">NAD-dependent protein deacylase</fullName>
        <ecNumber evidence="3">2.3.1.286</ecNumber>
    </recommendedName>
    <alternativeName>
        <fullName evidence="3">Regulatory protein SIR2 homolog</fullName>
    </alternativeName>
</protein>
<dbReference type="RefSeq" id="WP_059313781.1">
    <property type="nucleotide sequence ID" value="NZ_CP013987.1"/>
</dbReference>
<comment type="caution">
    <text evidence="3">Lacks conserved residue(s) required for the propagation of feature annotation.</text>
</comment>
<evidence type="ECO:0000256" key="3">
    <source>
        <dbReference type="HAMAP-Rule" id="MF_01121"/>
    </source>
</evidence>
<keyword evidence="3 4" id="KW-0862">Zinc</keyword>
<dbReference type="PANTHER" id="PTHR11085:SF10">
    <property type="entry name" value="NAD-DEPENDENT PROTEIN DEACYLASE SIRTUIN-5, MITOCHONDRIAL-RELATED"/>
    <property type="match status" value="1"/>
</dbReference>
<dbReference type="PANTHER" id="PTHR11085">
    <property type="entry name" value="NAD-DEPENDENT PROTEIN DEACYLASE SIRTUIN-5, MITOCHONDRIAL-RELATED"/>
    <property type="match status" value="1"/>
</dbReference>
<feature type="binding site" evidence="3">
    <location>
        <position position="78"/>
    </location>
    <ligand>
        <name>substrate</name>
    </ligand>
</feature>
<dbReference type="AlphaFoldDB" id="A0A0U4VWU0"/>
<proteinExistence type="inferred from homology"/>
<comment type="domain">
    <text evidence="3">2 residues (Tyr-78 and Arg-81) present in a large hydrophobic pocket are probably involved in substrate specificity. They are important for desuccinylation activity, but dispensable for deacetylation activity.</text>
</comment>
<dbReference type="KEGG" id="por:APT59_04670"/>
<comment type="catalytic activity">
    <reaction evidence="3">
        <text>N(6)-succinyl-L-lysyl-[protein] + NAD(+) + H2O = 2''-O-succinyl-ADP-D-ribose + nicotinamide + L-lysyl-[protein]</text>
        <dbReference type="Rhea" id="RHEA:47668"/>
        <dbReference type="Rhea" id="RHEA-COMP:9752"/>
        <dbReference type="Rhea" id="RHEA-COMP:11877"/>
        <dbReference type="ChEBI" id="CHEBI:15377"/>
        <dbReference type="ChEBI" id="CHEBI:17154"/>
        <dbReference type="ChEBI" id="CHEBI:29969"/>
        <dbReference type="ChEBI" id="CHEBI:57540"/>
        <dbReference type="ChEBI" id="CHEBI:87830"/>
        <dbReference type="ChEBI" id="CHEBI:87832"/>
    </reaction>
</comment>
<feature type="binding site" evidence="3 4">
    <location>
        <position position="138"/>
    </location>
    <ligand>
        <name>Zn(2+)</name>
        <dbReference type="ChEBI" id="CHEBI:29105"/>
    </ligand>
</feature>
<evidence type="ECO:0000256" key="4">
    <source>
        <dbReference type="PROSITE-ProRule" id="PRU00236"/>
    </source>
</evidence>
<evidence type="ECO:0000259" key="5">
    <source>
        <dbReference type="PROSITE" id="PS50305"/>
    </source>
</evidence>
<evidence type="ECO:0000256" key="1">
    <source>
        <dbReference type="ARBA" id="ARBA00022679"/>
    </source>
</evidence>
<dbReference type="GO" id="GO:0070403">
    <property type="term" value="F:NAD+ binding"/>
    <property type="evidence" value="ECO:0007669"/>
    <property type="project" value="UniProtKB-UniRule"/>
</dbReference>
<evidence type="ECO:0000313" key="6">
    <source>
        <dbReference type="EMBL" id="ALZ83528.1"/>
    </source>
</evidence>
<feature type="binding site" evidence="3 4">
    <location>
        <position position="163"/>
    </location>
    <ligand>
        <name>Zn(2+)</name>
        <dbReference type="ChEBI" id="CHEBI:29105"/>
    </ligand>
</feature>
<feature type="active site" description="Proton acceptor" evidence="3 4">
    <location>
        <position position="130"/>
    </location>
</feature>
<reference evidence="6 7" key="1">
    <citation type="submission" date="2016-01" db="EMBL/GenBank/DDBJ databases">
        <title>Annotation of Pseudomonas oryzihabitans USDA-ARS-USMARC-56511.</title>
        <authorList>
            <person name="Harhay G.P."/>
            <person name="Harhay D.M."/>
            <person name="Smith T.P.L."/>
            <person name="Bono J.L."/>
            <person name="Heaton M.P."/>
            <person name="Clawson M.L."/>
            <person name="Chitko-Mckown C.G."/>
            <person name="Capik S.F."/>
            <person name="DeDonder K.D."/>
            <person name="Apley M.D."/>
            <person name="Lubbers B.V."/>
            <person name="White B.J."/>
            <person name="Larson R.L."/>
        </authorList>
    </citation>
    <scope>NUCLEOTIDE SEQUENCE [LARGE SCALE GENOMIC DNA]</scope>
    <source>
        <strain evidence="6 7">USDA-ARS-USMARC-56511</strain>
    </source>
</reference>
<dbReference type="InterPro" id="IPR003000">
    <property type="entry name" value="Sirtuin"/>
</dbReference>
<keyword evidence="1" id="KW-0808">Transferase</keyword>
<dbReference type="CDD" id="cd01412">
    <property type="entry name" value="SIRT5_Af1_CobB"/>
    <property type="match status" value="1"/>
</dbReference>
<dbReference type="GO" id="GO:0008270">
    <property type="term" value="F:zinc ion binding"/>
    <property type="evidence" value="ECO:0007669"/>
    <property type="project" value="UniProtKB-UniRule"/>
</dbReference>
<dbReference type="SUPFAM" id="SSF52467">
    <property type="entry name" value="DHS-like NAD/FAD-binding domain"/>
    <property type="match status" value="1"/>
</dbReference>
<feature type="binding site" evidence="3">
    <location>
        <begin position="203"/>
        <end position="205"/>
    </location>
    <ligand>
        <name>NAD(+)</name>
        <dbReference type="ChEBI" id="CHEBI:57540"/>
    </ligand>
</feature>
<organism evidence="6 7">
    <name type="scientific">Pseudomonas oryzihabitans</name>
    <dbReference type="NCBI Taxonomy" id="47885"/>
    <lineage>
        <taxon>Bacteria</taxon>
        <taxon>Pseudomonadati</taxon>
        <taxon>Pseudomonadota</taxon>
        <taxon>Gammaproteobacteria</taxon>
        <taxon>Pseudomonadales</taxon>
        <taxon>Pseudomonadaceae</taxon>
        <taxon>Pseudomonas</taxon>
    </lineage>
</organism>
<feature type="binding site" evidence="3 4">
    <location>
        <position position="141"/>
    </location>
    <ligand>
        <name>Zn(2+)</name>
        <dbReference type="ChEBI" id="CHEBI:29105"/>
    </ligand>
</feature>
<dbReference type="PROSITE" id="PS50305">
    <property type="entry name" value="SIRTUIN"/>
    <property type="match status" value="1"/>
</dbReference>
<dbReference type="InterPro" id="IPR029035">
    <property type="entry name" value="DHS-like_NAD/FAD-binding_dom"/>
</dbReference>
<dbReference type="Gene3D" id="3.40.50.1220">
    <property type="entry name" value="TPP-binding domain"/>
    <property type="match status" value="1"/>
</dbReference>
<dbReference type="GO" id="GO:0036055">
    <property type="term" value="F:protein-succinyllysine desuccinylase activity"/>
    <property type="evidence" value="ECO:0007669"/>
    <property type="project" value="UniProtKB-UniRule"/>
</dbReference>
<dbReference type="InterPro" id="IPR027546">
    <property type="entry name" value="Sirtuin_class_III"/>
</dbReference>
<comment type="cofactor">
    <cofactor evidence="3">
        <name>Zn(2+)</name>
        <dbReference type="ChEBI" id="CHEBI:29105"/>
    </cofactor>
    <text evidence="3">Binds 1 zinc ion per subunit.</text>
</comment>
<dbReference type="InterPro" id="IPR026590">
    <property type="entry name" value="Ssirtuin_cat_dom"/>
</dbReference>
<dbReference type="Pfam" id="PF02146">
    <property type="entry name" value="SIR2"/>
    <property type="match status" value="1"/>
</dbReference>